<evidence type="ECO:0000313" key="2">
    <source>
        <dbReference type="Proteomes" id="UP001201812"/>
    </source>
</evidence>
<dbReference type="GO" id="GO:1990834">
    <property type="term" value="P:response to odorant"/>
    <property type="evidence" value="ECO:0007669"/>
    <property type="project" value="TreeGrafter"/>
</dbReference>
<protein>
    <recommendedName>
        <fullName evidence="3">Protein quiver</fullName>
    </recommendedName>
</protein>
<sequence length="311" mass="35592">MIMLIKLHRFIDAYDSSVSIQIQERWTSIDHLQDLTVKSKNIRLLFGNPQFIPGLMSGLMEESSSSSNYSYCCVDSDNDTTYVDDKSTFTKQQSVMVATRHSPSKLPHQSKHNVANIVEHRRHVSGRPPHHRRMAISFFLLLFYVAIEGPSAEASSVAVKSRCYSCASTNMKQNFLTRNRGPKRRKQEPKVFDDLCDLDSWMIREKSAVECDGSCYKWQQVLNNSGVYSYATIRGCYSKMFDLSSPMTEPEKTYNECTARELPFECLDQSSLMEWQCFCNGDYCNGAISSLISNRILSLVLVPLLLFFIRK</sequence>
<dbReference type="Proteomes" id="UP001201812">
    <property type="component" value="Unassembled WGS sequence"/>
</dbReference>
<dbReference type="EMBL" id="JAKKPZ010000015">
    <property type="protein sequence ID" value="KAI1713538.1"/>
    <property type="molecule type" value="Genomic_DNA"/>
</dbReference>
<dbReference type="PANTHER" id="PTHR34722">
    <property type="entry name" value="HOMOLOG OF ODR-2 (TWO)-RELATED"/>
    <property type="match status" value="1"/>
</dbReference>
<reference evidence="1" key="1">
    <citation type="submission" date="2022-01" db="EMBL/GenBank/DDBJ databases">
        <title>Genome Sequence Resource for Two Populations of Ditylenchus destructor, the Migratory Endoparasitic Phytonematode.</title>
        <authorList>
            <person name="Zhang H."/>
            <person name="Lin R."/>
            <person name="Xie B."/>
        </authorList>
    </citation>
    <scope>NUCLEOTIDE SEQUENCE</scope>
    <source>
        <strain evidence="1">BazhouSP</strain>
    </source>
</reference>
<dbReference type="GO" id="GO:0042048">
    <property type="term" value="P:olfactory behavior"/>
    <property type="evidence" value="ECO:0007669"/>
    <property type="project" value="TreeGrafter"/>
</dbReference>
<proteinExistence type="predicted"/>
<comment type="caution">
    <text evidence="1">The sequence shown here is derived from an EMBL/GenBank/DDBJ whole genome shotgun (WGS) entry which is preliminary data.</text>
</comment>
<name>A0AAD4R6J8_9BILA</name>
<organism evidence="1 2">
    <name type="scientific">Ditylenchus destructor</name>
    <dbReference type="NCBI Taxonomy" id="166010"/>
    <lineage>
        <taxon>Eukaryota</taxon>
        <taxon>Metazoa</taxon>
        <taxon>Ecdysozoa</taxon>
        <taxon>Nematoda</taxon>
        <taxon>Chromadorea</taxon>
        <taxon>Rhabditida</taxon>
        <taxon>Tylenchina</taxon>
        <taxon>Tylenchomorpha</taxon>
        <taxon>Sphaerularioidea</taxon>
        <taxon>Anguinidae</taxon>
        <taxon>Anguininae</taxon>
        <taxon>Ditylenchus</taxon>
    </lineage>
</organism>
<gene>
    <name evidence="1" type="ORF">DdX_09054</name>
</gene>
<dbReference type="AlphaFoldDB" id="A0AAD4R6J8"/>
<dbReference type="PANTHER" id="PTHR34722:SF9">
    <property type="entry name" value="HOMOLOG OF ODR-2 (TWO)"/>
    <property type="match status" value="1"/>
</dbReference>
<evidence type="ECO:0000313" key="1">
    <source>
        <dbReference type="EMBL" id="KAI1713538.1"/>
    </source>
</evidence>
<keyword evidence="2" id="KW-1185">Reference proteome</keyword>
<dbReference type="GO" id="GO:0043025">
    <property type="term" value="C:neuronal cell body"/>
    <property type="evidence" value="ECO:0007669"/>
    <property type="project" value="TreeGrafter"/>
</dbReference>
<accession>A0AAD4R6J8</accession>
<evidence type="ECO:0008006" key="3">
    <source>
        <dbReference type="Google" id="ProtNLM"/>
    </source>
</evidence>
<dbReference type="InterPro" id="IPR010558">
    <property type="entry name" value="Ly-6-related"/>
</dbReference>
<dbReference type="GO" id="GO:0030424">
    <property type="term" value="C:axon"/>
    <property type="evidence" value="ECO:0007669"/>
    <property type="project" value="TreeGrafter"/>
</dbReference>